<dbReference type="Gene3D" id="2.160.20.10">
    <property type="entry name" value="Single-stranded right-handed beta-helix, Pectin lyase-like"/>
    <property type="match status" value="1"/>
</dbReference>
<dbReference type="PANTHER" id="PTHR36453:SF1">
    <property type="entry name" value="RIGHT HANDED BETA HELIX DOMAIN-CONTAINING PROTEIN"/>
    <property type="match status" value="1"/>
</dbReference>
<name>A0ABR6KJ03_9BACT</name>
<reference evidence="2 3" key="1">
    <citation type="submission" date="2020-08" db="EMBL/GenBank/DDBJ databases">
        <title>Genomic Encyclopedia of Type Strains, Phase IV (KMG-IV): sequencing the most valuable type-strain genomes for metagenomic binning, comparative biology and taxonomic classification.</title>
        <authorList>
            <person name="Goeker M."/>
        </authorList>
    </citation>
    <scope>NUCLEOTIDE SEQUENCE [LARGE SCALE GENOMIC DNA]</scope>
    <source>
        <strain evidence="2 3">DSM 102983</strain>
    </source>
</reference>
<feature type="domain" description="Right handed beta helix" evidence="1">
    <location>
        <begin position="401"/>
        <end position="568"/>
    </location>
</feature>
<sequence length="704" mass="79003">MMKMKFILLVFFVLHGSIIHGKDENKSDISQTKITVKPGSGTLQQAIRKAASIEGDVIIEMAGGEYRTDKTIEILPGNWHSLRIKSKKGEKVSVSGDKVISLSKIRPVKDPVVLSRLQESVRGKVVEVDCKSVVETLANIRPSGFGRKSLPAWSELIVDTEPLHLSRWPNDSMVLIGRVDISGGPEDKQQGRLPVFHFQEERPGHWAHTDNMWIGGYFGHGYADDMIPVKSINMQDSTVHAGMFTTYQFFTGADFRRWFALNLLEEIDRAGEYVIDPDTRKFYFLPGDKKISKVRLTVLESPVIAVENCRNVTIESITIENSRGIGVYMDNTENILLQGCIIRNVGNVGVCIGKGTDSPERSVGDQTHAMEAGGELCSRKVGDMMGKIYENTILDRQAGKNNGVKDCYIYNTGAGGVSLGGGNRVTLTRSDNYVENCKISRYNRIEKSYRPGVWIDGVGNRVTKCDISDAPSMAILFHGNDHTIEYCNITQVCQEVDDQGAIYYGRDPSERGNVIRYNYFHELSPRHRVTATYHDDGACGSEVYGNIYFKAGSLPVLIGGGMDHKYYNNIFINSPTAIHLDNRLQNWAKNMLDKGGIYDKRLQAVNYTQPPYSIKYPELVNYWQEDPAFPKRNQIHGNLFYKITDLLHGNSLWGEFWNNWVTDEDPGFVDPSDPLKGFRKDAGIFNRIAGFKEIPYSEIGSTLE</sequence>
<protein>
    <recommendedName>
        <fullName evidence="1">Right handed beta helix domain-containing protein</fullName>
    </recommendedName>
</protein>
<dbReference type="EMBL" id="JACHOC010000001">
    <property type="protein sequence ID" value="MBB4620788.1"/>
    <property type="molecule type" value="Genomic_DNA"/>
</dbReference>
<dbReference type="SUPFAM" id="SSF51126">
    <property type="entry name" value="Pectin lyase-like"/>
    <property type="match status" value="1"/>
</dbReference>
<gene>
    <name evidence="2" type="ORF">GGQ57_000662</name>
</gene>
<keyword evidence="3" id="KW-1185">Reference proteome</keyword>
<dbReference type="InterPro" id="IPR012334">
    <property type="entry name" value="Pectin_lyas_fold"/>
</dbReference>
<dbReference type="Proteomes" id="UP000533637">
    <property type="component" value="Unassembled WGS sequence"/>
</dbReference>
<organism evidence="2 3">
    <name type="scientific">Parabacteroides faecis</name>
    <dbReference type="NCBI Taxonomy" id="1217282"/>
    <lineage>
        <taxon>Bacteria</taxon>
        <taxon>Pseudomonadati</taxon>
        <taxon>Bacteroidota</taxon>
        <taxon>Bacteroidia</taxon>
        <taxon>Bacteroidales</taxon>
        <taxon>Tannerellaceae</taxon>
        <taxon>Parabacteroides</taxon>
    </lineage>
</organism>
<dbReference type="InterPro" id="IPR011050">
    <property type="entry name" value="Pectin_lyase_fold/virulence"/>
</dbReference>
<dbReference type="Pfam" id="PF13229">
    <property type="entry name" value="Beta_helix"/>
    <property type="match status" value="2"/>
</dbReference>
<dbReference type="InterPro" id="IPR006626">
    <property type="entry name" value="PbH1"/>
</dbReference>
<evidence type="ECO:0000259" key="1">
    <source>
        <dbReference type="Pfam" id="PF13229"/>
    </source>
</evidence>
<evidence type="ECO:0000313" key="3">
    <source>
        <dbReference type="Proteomes" id="UP000533637"/>
    </source>
</evidence>
<evidence type="ECO:0000313" key="2">
    <source>
        <dbReference type="EMBL" id="MBB4620788.1"/>
    </source>
</evidence>
<dbReference type="PANTHER" id="PTHR36453">
    <property type="entry name" value="SECRETED PROTEIN-RELATED"/>
    <property type="match status" value="1"/>
</dbReference>
<dbReference type="InterPro" id="IPR039448">
    <property type="entry name" value="Beta_helix"/>
</dbReference>
<dbReference type="SMART" id="SM00710">
    <property type="entry name" value="PbH1"/>
    <property type="match status" value="7"/>
</dbReference>
<proteinExistence type="predicted"/>
<comment type="caution">
    <text evidence="2">The sequence shown here is derived from an EMBL/GenBank/DDBJ whole genome shotgun (WGS) entry which is preliminary data.</text>
</comment>
<dbReference type="RefSeq" id="WP_229800988.1">
    <property type="nucleotide sequence ID" value="NZ_BMPB01000004.1"/>
</dbReference>
<accession>A0ABR6KJ03</accession>
<feature type="domain" description="Right handed beta helix" evidence="1">
    <location>
        <begin position="302"/>
        <end position="355"/>
    </location>
</feature>